<keyword evidence="5" id="KW-0325">Glycoprotein</keyword>
<dbReference type="PROSITE" id="PS50940">
    <property type="entry name" value="CHIT_BIND_II"/>
    <property type="match status" value="3"/>
</dbReference>
<evidence type="ECO:0000256" key="5">
    <source>
        <dbReference type="ARBA" id="ARBA00023180"/>
    </source>
</evidence>
<protein>
    <submittedName>
        <fullName evidence="8">Putative Chondroitin proteoglycan-2</fullName>
    </submittedName>
</protein>
<feature type="domain" description="Chitin-binding type-2" evidence="7">
    <location>
        <begin position="227"/>
        <end position="283"/>
    </location>
</feature>
<evidence type="ECO:0000313" key="8">
    <source>
        <dbReference type="EMBL" id="KZS13507.1"/>
    </source>
</evidence>
<dbReference type="EMBL" id="LRGB01001126">
    <property type="protein sequence ID" value="KZS13507.1"/>
    <property type="molecule type" value="Genomic_DNA"/>
</dbReference>
<feature type="compositionally biased region" description="Polar residues" evidence="6">
    <location>
        <begin position="1"/>
        <end position="12"/>
    </location>
</feature>
<dbReference type="Proteomes" id="UP000076858">
    <property type="component" value="Unassembled WGS sequence"/>
</dbReference>
<dbReference type="GO" id="GO:0008061">
    <property type="term" value="F:chitin binding"/>
    <property type="evidence" value="ECO:0007669"/>
    <property type="project" value="UniProtKB-KW"/>
</dbReference>
<feature type="region of interest" description="Disordered" evidence="6">
    <location>
        <begin position="276"/>
        <end position="314"/>
    </location>
</feature>
<sequence length="314" mass="34565">MATERTGSSPSSPMVRLNARKRTDSAGRCIIRQPASSKTHISPLNKSVRRRRQSLWDHAHLFTLRSNISKKSSAMKAIACFLVALAISSAAAQQLKPTQADPCQAKGKMVADVTYCDRYWECIEGVAEQFDCPNGLVFAGRARGLLENCDYPWRGDSCEGKQLANTPISVGPCDWKYGIFGHESSCIRYWTCWNSTATEQFCIGGLLYNEEKHACDWPEAVEGCQKHPLCKDDANGNVPLGKSCNRYWACQGGYPRLQRCPATLVFDKRSLRCTNPPTEDCEAPPPPPPEDDPNAPAGPAFVEEEEPAAPAPLV</sequence>
<dbReference type="InterPro" id="IPR036508">
    <property type="entry name" value="Chitin-bd_dom_sf"/>
</dbReference>
<gene>
    <name evidence="8" type="ORF">APZ42_021347</name>
</gene>
<evidence type="ECO:0000256" key="2">
    <source>
        <dbReference type="ARBA" id="ARBA00022729"/>
    </source>
</evidence>
<feature type="region of interest" description="Disordered" evidence="6">
    <location>
        <begin position="1"/>
        <end position="24"/>
    </location>
</feature>
<organism evidence="8 9">
    <name type="scientific">Daphnia magna</name>
    <dbReference type="NCBI Taxonomy" id="35525"/>
    <lineage>
        <taxon>Eukaryota</taxon>
        <taxon>Metazoa</taxon>
        <taxon>Ecdysozoa</taxon>
        <taxon>Arthropoda</taxon>
        <taxon>Crustacea</taxon>
        <taxon>Branchiopoda</taxon>
        <taxon>Diplostraca</taxon>
        <taxon>Cladocera</taxon>
        <taxon>Anomopoda</taxon>
        <taxon>Daphniidae</taxon>
        <taxon>Daphnia</taxon>
    </lineage>
</organism>
<dbReference type="PANTHER" id="PTHR23301:SF108">
    <property type="entry name" value="OBSTRACTOR D"/>
    <property type="match status" value="1"/>
</dbReference>
<keyword evidence="1" id="KW-0147">Chitin-binding</keyword>
<name>A0A164WRK2_9CRUS</name>
<keyword evidence="2" id="KW-0732">Signal</keyword>
<keyword evidence="9" id="KW-1185">Reference proteome</keyword>
<dbReference type="GO" id="GO:0005576">
    <property type="term" value="C:extracellular region"/>
    <property type="evidence" value="ECO:0007669"/>
    <property type="project" value="InterPro"/>
</dbReference>
<keyword evidence="4" id="KW-1015">Disulfide bond</keyword>
<evidence type="ECO:0000256" key="1">
    <source>
        <dbReference type="ARBA" id="ARBA00022669"/>
    </source>
</evidence>
<evidence type="ECO:0000256" key="6">
    <source>
        <dbReference type="SAM" id="MobiDB-lite"/>
    </source>
</evidence>
<dbReference type="InterPro" id="IPR051940">
    <property type="entry name" value="Chitin_bind-dev_reg"/>
</dbReference>
<feature type="domain" description="Chitin-binding type-2" evidence="7">
    <location>
        <begin position="100"/>
        <end position="160"/>
    </location>
</feature>
<evidence type="ECO:0000256" key="3">
    <source>
        <dbReference type="ARBA" id="ARBA00022737"/>
    </source>
</evidence>
<evidence type="ECO:0000259" key="7">
    <source>
        <dbReference type="PROSITE" id="PS50940"/>
    </source>
</evidence>
<keyword evidence="3" id="KW-0677">Repeat</keyword>
<accession>A0A164WRK2</accession>
<dbReference type="SMART" id="SM00494">
    <property type="entry name" value="ChtBD2"/>
    <property type="match status" value="3"/>
</dbReference>
<comment type="caution">
    <text evidence="8">The sequence shown here is derived from an EMBL/GenBank/DDBJ whole genome shotgun (WGS) entry which is preliminary data.</text>
</comment>
<feature type="domain" description="Chitin-binding type-2" evidence="7">
    <location>
        <begin position="170"/>
        <end position="226"/>
    </location>
</feature>
<dbReference type="OrthoDB" id="6059830at2759"/>
<dbReference type="Gene3D" id="2.170.140.10">
    <property type="entry name" value="Chitin binding domain"/>
    <property type="match status" value="3"/>
</dbReference>
<evidence type="ECO:0000256" key="4">
    <source>
        <dbReference type="ARBA" id="ARBA00023157"/>
    </source>
</evidence>
<evidence type="ECO:0000313" key="9">
    <source>
        <dbReference type="Proteomes" id="UP000076858"/>
    </source>
</evidence>
<dbReference type="SUPFAM" id="SSF57625">
    <property type="entry name" value="Invertebrate chitin-binding proteins"/>
    <property type="match status" value="3"/>
</dbReference>
<dbReference type="InterPro" id="IPR002557">
    <property type="entry name" value="Chitin-bd_dom"/>
</dbReference>
<dbReference type="PANTHER" id="PTHR23301">
    <property type="entry name" value="CHITIN BINDING PERITROPHIN-A"/>
    <property type="match status" value="1"/>
</dbReference>
<reference evidence="8 9" key="1">
    <citation type="submission" date="2016-03" db="EMBL/GenBank/DDBJ databases">
        <title>EvidentialGene: Evidence-directed Construction of Genes on Genomes.</title>
        <authorList>
            <person name="Gilbert D.G."/>
            <person name="Choi J.-H."/>
            <person name="Mockaitis K."/>
            <person name="Colbourne J."/>
            <person name="Pfrender M."/>
        </authorList>
    </citation>
    <scope>NUCLEOTIDE SEQUENCE [LARGE SCALE GENOMIC DNA]</scope>
    <source>
        <strain evidence="8 9">Xinb3</strain>
        <tissue evidence="8">Complete organism</tissue>
    </source>
</reference>
<dbReference type="Pfam" id="PF01607">
    <property type="entry name" value="CBM_14"/>
    <property type="match status" value="3"/>
</dbReference>
<dbReference type="STRING" id="35525.A0A164WRK2"/>
<dbReference type="AlphaFoldDB" id="A0A164WRK2"/>
<proteinExistence type="predicted"/>